<dbReference type="SUPFAM" id="SSF51679">
    <property type="entry name" value="Bacterial luciferase-like"/>
    <property type="match status" value="1"/>
</dbReference>
<dbReference type="RefSeq" id="WP_230561226.1">
    <property type="nucleotide sequence ID" value="NZ_JAJITC010000005.1"/>
</dbReference>
<evidence type="ECO:0000259" key="5">
    <source>
        <dbReference type="Pfam" id="PF00296"/>
    </source>
</evidence>
<dbReference type="Pfam" id="PF00296">
    <property type="entry name" value="Bac_luciferase"/>
    <property type="match status" value="1"/>
</dbReference>
<dbReference type="InterPro" id="IPR051260">
    <property type="entry name" value="Diverse_substr_monoxygenases"/>
</dbReference>
<evidence type="ECO:0000256" key="4">
    <source>
        <dbReference type="ARBA" id="ARBA00023033"/>
    </source>
</evidence>
<organism evidence="6 7">
    <name type="scientific">Paraburkholderia translucens</name>
    <dbReference type="NCBI Taxonomy" id="2886945"/>
    <lineage>
        <taxon>Bacteria</taxon>
        <taxon>Pseudomonadati</taxon>
        <taxon>Pseudomonadota</taxon>
        <taxon>Betaproteobacteria</taxon>
        <taxon>Burkholderiales</taxon>
        <taxon>Burkholderiaceae</taxon>
        <taxon>Paraburkholderia</taxon>
    </lineage>
</organism>
<keyword evidence="1" id="KW-0285">Flavoprotein</keyword>
<proteinExistence type="predicted"/>
<evidence type="ECO:0000256" key="1">
    <source>
        <dbReference type="ARBA" id="ARBA00022630"/>
    </source>
</evidence>
<evidence type="ECO:0000313" key="7">
    <source>
        <dbReference type="Proteomes" id="UP001430614"/>
    </source>
</evidence>
<dbReference type="Proteomes" id="UP001430614">
    <property type="component" value="Unassembled WGS sequence"/>
</dbReference>
<feature type="domain" description="Luciferase-like" evidence="5">
    <location>
        <begin position="25"/>
        <end position="136"/>
    </location>
</feature>
<name>A0ABS8KC71_9BURK</name>
<dbReference type="PANTHER" id="PTHR30011">
    <property type="entry name" value="ALKANESULFONATE MONOOXYGENASE-RELATED"/>
    <property type="match status" value="1"/>
</dbReference>
<evidence type="ECO:0000313" key="6">
    <source>
        <dbReference type="EMBL" id="MCC8402364.1"/>
    </source>
</evidence>
<sequence length="156" mass="17083">MLRIGPAHIIPNRCRKASSNSPDEFVEVVNALGDSWADDAIIGDAGIGRSLDCSRVRRIDWKGRFYSVAGPLNAPRTPQDRPVLVQAGSSATGKAFAARHAEAVFTAHLTKASEADFYAELKDAATAEGRHANELVISAEPRRRDWFDRRRRTGLA</sequence>
<keyword evidence="3" id="KW-0560">Oxidoreductase</keyword>
<keyword evidence="4" id="KW-0503">Monooxygenase</keyword>
<reference evidence="6 7" key="1">
    <citation type="submission" date="2021-11" db="EMBL/GenBank/DDBJ databases">
        <authorList>
            <person name="Oh E.-T."/>
            <person name="Kim S.-B."/>
        </authorList>
    </citation>
    <scope>NUCLEOTIDE SEQUENCE [LARGE SCALE GENOMIC DNA]</scope>
    <source>
        <strain evidence="6 7">MMS20-SJTN17</strain>
    </source>
</reference>
<protein>
    <submittedName>
        <fullName evidence="6">LLM class flavin-dependent oxidoreductase</fullName>
    </submittedName>
</protein>
<dbReference type="InterPro" id="IPR036661">
    <property type="entry name" value="Luciferase-like_sf"/>
</dbReference>
<evidence type="ECO:0000256" key="2">
    <source>
        <dbReference type="ARBA" id="ARBA00022643"/>
    </source>
</evidence>
<dbReference type="PANTHER" id="PTHR30011:SF16">
    <property type="entry name" value="C2H2 FINGER DOMAIN TRANSCRIPTION FACTOR (EUROFUNG)-RELATED"/>
    <property type="match status" value="1"/>
</dbReference>
<evidence type="ECO:0000256" key="3">
    <source>
        <dbReference type="ARBA" id="ARBA00023002"/>
    </source>
</evidence>
<dbReference type="InterPro" id="IPR011251">
    <property type="entry name" value="Luciferase-like_dom"/>
</dbReference>
<gene>
    <name evidence="6" type="ORF">LJ655_10750</name>
</gene>
<keyword evidence="7" id="KW-1185">Reference proteome</keyword>
<comment type="caution">
    <text evidence="6">The sequence shown here is derived from an EMBL/GenBank/DDBJ whole genome shotgun (WGS) entry which is preliminary data.</text>
</comment>
<accession>A0ABS8KC71</accession>
<dbReference type="EMBL" id="JAJITC010000005">
    <property type="protein sequence ID" value="MCC8402364.1"/>
    <property type="molecule type" value="Genomic_DNA"/>
</dbReference>
<dbReference type="Gene3D" id="3.20.20.30">
    <property type="entry name" value="Luciferase-like domain"/>
    <property type="match status" value="1"/>
</dbReference>
<keyword evidence="2" id="KW-0288">FMN</keyword>